<proteinExistence type="predicted"/>
<dbReference type="EMBL" id="KL367644">
    <property type="protein sequence ID" value="KFD60877.1"/>
    <property type="molecule type" value="Genomic_DNA"/>
</dbReference>
<evidence type="ECO:0000313" key="1">
    <source>
        <dbReference type="EMBL" id="KFD60877.1"/>
    </source>
</evidence>
<name>A0A085MUI1_9BILA</name>
<protein>
    <submittedName>
        <fullName evidence="1">Uncharacterized protein</fullName>
    </submittedName>
</protein>
<organism evidence="1">
    <name type="scientific">Trichuris suis</name>
    <name type="common">pig whipworm</name>
    <dbReference type="NCBI Taxonomy" id="68888"/>
    <lineage>
        <taxon>Eukaryota</taxon>
        <taxon>Metazoa</taxon>
        <taxon>Ecdysozoa</taxon>
        <taxon>Nematoda</taxon>
        <taxon>Enoplea</taxon>
        <taxon>Dorylaimia</taxon>
        <taxon>Trichinellida</taxon>
        <taxon>Trichuridae</taxon>
        <taxon>Trichuris</taxon>
    </lineage>
</organism>
<dbReference type="Proteomes" id="UP000030758">
    <property type="component" value="Unassembled WGS sequence"/>
</dbReference>
<sequence length="124" mass="13403">MAGGGGSIGECFLIGLLGCRQRGVVYTWGKVALLTGRPWVRGFSESKREGLVISEGYEFATLEKVAEMSDSQIKGEKFPVEGTVLLLRGSQLAAEESEGLPVVVHELFQGGAYSYVGCVDCYRY</sequence>
<reference evidence="1" key="1">
    <citation type="journal article" date="2014" name="Nat. Genet.">
        <title>Genome and transcriptome of the porcine whipworm Trichuris suis.</title>
        <authorList>
            <person name="Jex A.R."/>
            <person name="Nejsum P."/>
            <person name="Schwarz E.M."/>
            <person name="Hu L."/>
            <person name="Young N.D."/>
            <person name="Hall R.S."/>
            <person name="Korhonen P.K."/>
            <person name="Liao S."/>
            <person name="Thamsborg S."/>
            <person name="Xia J."/>
            <person name="Xu P."/>
            <person name="Wang S."/>
            <person name="Scheerlinck J.P."/>
            <person name="Hofmann A."/>
            <person name="Sternberg P.W."/>
            <person name="Wang J."/>
            <person name="Gasser R.B."/>
        </authorList>
    </citation>
    <scope>NUCLEOTIDE SEQUENCE [LARGE SCALE GENOMIC DNA]</scope>
    <source>
        <strain evidence="1">DCEP-RM93F</strain>
    </source>
</reference>
<gene>
    <name evidence="1" type="ORF">M514_26938</name>
</gene>
<dbReference type="AlphaFoldDB" id="A0A085MUI1"/>
<accession>A0A085MUI1</accession>